<dbReference type="Proteomes" id="UP001165960">
    <property type="component" value="Unassembled WGS sequence"/>
</dbReference>
<accession>A0ACC2RVP8</accession>
<gene>
    <name evidence="1" type="primary">KEX2_20</name>
    <name evidence="1" type="ORF">DSO57_1018472</name>
</gene>
<protein>
    <submittedName>
        <fullName evidence="1">Pheromone processing endoprotease</fullName>
        <ecNumber evidence="1">3.4.21.61</ecNumber>
    </submittedName>
</protein>
<sequence>MERSIVAAGLRCPASFFTDEKSNPKGNGHDLTVTGLGINGTGVTVATLDLGANYTIWDIKDNYFMEGSYNFLQQKRDAMALNSNERHGTRIAGLIVVNHTSKCSAGIAYGENFSSTIYVQTILIK</sequence>
<keyword evidence="1" id="KW-0378">Hydrolase</keyword>
<organism evidence="1 2">
    <name type="scientific">Entomophthora muscae</name>
    <dbReference type="NCBI Taxonomy" id="34485"/>
    <lineage>
        <taxon>Eukaryota</taxon>
        <taxon>Fungi</taxon>
        <taxon>Fungi incertae sedis</taxon>
        <taxon>Zoopagomycota</taxon>
        <taxon>Entomophthoromycotina</taxon>
        <taxon>Entomophthoromycetes</taxon>
        <taxon>Entomophthorales</taxon>
        <taxon>Entomophthoraceae</taxon>
        <taxon>Entomophthora</taxon>
    </lineage>
</organism>
<keyword evidence="2" id="KW-1185">Reference proteome</keyword>
<reference evidence="1" key="1">
    <citation type="submission" date="2022-04" db="EMBL/GenBank/DDBJ databases">
        <title>Genome of the entomopathogenic fungus Entomophthora muscae.</title>
        <authorList>
            <person name="Elya C."/>
            <person name="Lovett B.R."/>
            <person name="Lee E."/>
            <person name="Macias A.M."/>
            <person name="Hajek A.E."/>
            <person name="De Bivort B.L."/>
            <person name="Kasson M.T."/>
            <person name="De Fine Licht H.H."/>
            <person name="Stajich J.E."/>
        </authorList>
    </citation>
    <scope>NUCLEOTIDE SEQUENCE</scope>
    <source>
        <strain evidence="1">Berkeley</strain>
    </source>
</reference>
<proteinExistence type="predicted"/>
<dbReference type="EC" id="3.4.21.61" evidence="1"/>
<evidence type="ECO:0000313" key="1">
    <source>
        <dbReference type="EMBL" id="KAJ9054055.1"/>
    </source>
</evidence>
<name>A0ACC2RVP8_9FUNG</name>
<dbReference type="EMBL" id="QTSX02006470">
    <property type="protein sequence ID" value="KAJ9054055.1"/>
    <property type="molecule type" value="Genomic_DNA"/>
</dbReference>
<comment type="caution">
    <text evidence="1">The sequence shown here is derived from an EMBL/GenBank/DDBJ whole genome shotgun (WGS) entry which is preliminary data.</text>
</comment>
<evidence type="ECO:0000313" key="2">
    <source>
        <dbReference type="Proteomes" id="UP001165960"/>
    </source>
</evidence>